<evidence type="ECO:0000313" key="12">
    <source>
        <dbReference type="EMBL" id="ODQ61288.1"/>
    </source>
</evidence>
<dbReference type="InterPro" id="IPR005828">
    <property type="entry name" value="MFS_sugar_transport-like"/>
</dbReference>
<dbReference type="SUPFAM" id="SSF103473">
    <property type="entry name" value="MFS general substrate transporter"/>
    <property type="match status" value="1"/>
</dbReference>
<feature type="transmembrane region" description="Helical" evidence="10">
    <location>
        <begin position="20"/>
        <end position="46"/>
    </location>
</feature>
<evidence type="ECO:0000313" key="13">
    <source>
        <dbReference type="Proteomes" id="UP000094112"/>
    </source>
</evidence>
<protein>
    <recommendedName>
        <fullName evidence="8">Quinate transporter</fullName>
    </recommendedName>
</protein>
<evidence type="ECO:0000259" key="11">
    <source>
        <dbReference type="PROSITE" id="PS50850"/>
    </source>
</evidence>
<feature type="transmembrane region" description="Helical" evidence="10">
    <location>
        <begin position="324"/>
        <end position="344"/>
    </location>
</feature>
<dbReference type="PROSITE" id="PS00216">
    <property type="entry name" value="SUGAR_TRANSPORT_1"/>
    <property type="match status" value="1"/>
</dbReference>
<name>A0A1E3P7E3_WICAA</name>
<evidence type="ECO:0000256" key="10">
    <source>
        <dbReference type="SAM" id="Phobius"/>
    </source>
</evidence>
<evidence type="ECO:0000256" key="3">
    <source>
        <dbReference type="ARBA" id="ARBA00022448"/>
    </source>
</evidence>
<accession>A0A1E3P7E3</accession>
<evidence type="ECO:0000256" key="8">
    <source>
        <dbReference type="ARBA" id="ARBA00043213"/>
    </source>
</evidence>
<feature type="transmembrane region" description="Helical" evidence="10">
    <location>
        <begin position="393"/>
        <end position="416"/>
    </location>
</feature>
<dbReference type="GeneID" id="30200503"/>
<dbReference type="FunFam" id="1.20.1250.20:FF:000026">
    <property type="entry name" value="MFS quinate transporter QutD"/>
    <property type="match status" value="1"/>
</dbReference>
<feature type="transmembrane region" description="Helical" evidence="10">
    <location>
        <begin position="99"/>
        <end position="116"/>
    </location>
</feature>
<dbReference type="PANTHER" id="PTHR48022:SF34">
    <property type="entry name" value="MAJOR FACILITATOR SUPERFAMILY (MFS) PROFILE DOMAIN-CONTAINING PROTEIN-RELATED"/>
    <property type="match status" value="1"/>
</dbReference>
<organism evidence="12 13">
    <name type="scientific">Wickerhamomyces anomalus (strain ATCC 58044 / CBS 1984 / NCYC 433 / NRRL Y-366-8)</name>
    <name type="common">Yeast</name>
    <name type="synonym">Hansenula anomala</name>
    <dbReference type="NCBI Taxonomy" id="683960"/>
    <lineage>
        <taxon>Eukaryota</taxon>
        <taxon>Fungi</taxon>
        <taxon>Dikarya</taxon>
        <taxon>Ascomycota</taxon>
        <taxon>Saccharomycotina</taxon>
        <taxon>Saccharomycetes</taxon>
        <taxon>Phaffomycetales</taxon>
        <taxon>Wickerhamomycetaceae</taxon>
        <taxon>Wickerhamomyces</taxon>
    </lineage>
</organism>
<dbReference type="Proteomes" id="UP000094112">
    <property type="component" value="Unassembled WGS sequence"/>
</dbReference>
<keyword evidence="13" id="KW-1185">Reference proteome</keyword>
<dbReference type="PROSITE" id="PS50850">
    <property type="entry name" value="MFS"/>
    <property type="match status" value="1"/>
</dbReference>
<dbReference type="NCBIfam" id="TIGR00879">
    <property type="entry name" value="SP"/>
    <property type="match status" value="1"/>
</dbReference>
<keyword evidence="7 10" id="KW-0472">Membrane</keyword>
<dbReference type="InterPro" id="IPR003663">
    <property type="entry name" value="Sugar/inositol_transpt"/>
</dbReference>
<dbReference type="EMBL" id="KV454209">
    <property type="protein sequence ID" value="ODQ61288.1"/>
    <property type="molecule type" value="Genomic_DNA"/>
</dbReference>
<dbReference type="InterPro" id="IPR036259">
    <property type="entry name" value="MFS_trans_sf"/>
</dbReference>
<feature type="transmembrane region" description="Helical" evidence="10">
    <location>
        <begin position="356"/>
        <end position="373"/>
    </location>
</feature>
<keyword evidence="4 10" id="KW-0812">Transmembrane</keyword>
<evidence type="ECO:0000256" key="1">
    <source>
        <dbReference type="ARBA" id="ARBA00004141"/>
    </source>
</evidence>
<dbReference type="GO" id="GO:0016020">
    <property type="term" value="C:membrane"/>
    <property type="evidence" value="ECO:0007669"/>
    <property type="project" value="UniProtKB-SubCell"/>
</dbReference>
<dbReference type="PRINTS" id="PR00171">
    <property type="entry name" value="SUGRTRNSPORT"/>
</dbReference>
<gene>
    <name evidence="12" type="ORF">WICANDRAFT_61846</name>
</gene>
<keyword evidence="6 10" id="KW-1133">Transmembrane helix</keyword>
<comment type="similarity">
    <text evidence="2 9">Belongs to the major facilitator superfamily. Sugar transporter (TC 2.A.1.1) family.</text>
</comment>
<sequence>MSFKKQETRPTPKSVYNWRIYWSALLASWVAVIIGYDAGFVGGMISLKSFKHEFGLDKQSTSKQSWTSETIVSLFQAGAFFGALFIYPLGYKYGRKGSLIIATVLLLVGSAIQLASNSKTGLGTMYAGRVLTGLGIGAVSNLAPMYISEISPDAIRGQLVGAIEITWQCGGIIGFWINYGTSINIPDDQSRQWQIPVALQLVPPGIFALGVYTLPESPRWLFSVGKREQGLRNLCYLRQLQPDDEYIQYEVNVMENEIMMKKQEIGLGLTDPIKKILGSKSLLYRLFLSTSLFIIQNTIAVNAVNYYSPKIFKTMGVSSLNSSLLSTGIFGILKGVFCFVWSFYIIDKFGRRPCQITGLIICSTCMWYIGAYIKVANPTSKPEGSSLDSGGRAALAMFYIWTIGFALSWSGTPWVWNSEVFPTNLKSVTSSINAASNWFWAFIMARFTNQMIDKMKYGVFFFFASMMLVSLPIFYMLYPETKGIPVEYVDELFKHKPWRAHSIVLKLIERDNLERRELVRRIEGVGHSSDNVDKPDIEVVSNIGEVVESSRNNSIV</sequence>
<dbReference type="AlphaFoldDB" id="A0A1E3P7E3"/>
<reference evidence="12 13" key="1">
    <citation type="journal article" date="2016" name="Proc. Natl. Acad. Sci. U.S.A.">
        <title>Comparative genomics of biotechnologically important yeasts.</title>
        <authorList>
            <person name="Riley R."/>
            <person name="Haridas S."/>
            <person name="Wolfe K.H."/>
            <person name="Lopes M.R."/>
            <person name="Hittinger C.T."/>
            <person name="Goeker M."/>
            <person name="Salamov A.A."/>
            <person name="Wisecaver J.H."/>
            <person name="Long T.M."/>
            <person name="Calvey C.H."/>
            <person name="Aerts A.L."/>
            <person name="Barry K.W."/>
            <person name="Choi C."/>
            <person name="Clum A."/>
            <person name="Coughlan A.Y."/>
            <person name="Deshpande S."/>
            <person name="Douglass A.P."/>
            <person name="Hanson S.J."/>
            <person name="Klenk H.-P."/>
            <person name="LaButti K.M."/>
            <person name="Lapidus A."/>
            <person name="Lindquist E.A."/>
            <person name="Lipzen A.M."/>
            <person name="Meier-Kolthoff J.P."/>
            <person name="Ohm R.A."/>
            <person name="Otillar R.P."/>
            <person name="Pangilinan J.L."/>
            <person name="Peng Y."/>
            <person name="Rokas A."/>
            <person name="Rosa C.A."/>
            <person name="Scheuner C."/>
            <person name="Sibirny A.A."/>
            <person name="Slot J.C."/>
            <person name="Stielow J.B."/>
            <person name="Sun H."/>
            <person name="Kurtzman C.P."/>
            <person name="Blackwell M."/>
            <person name="Grigoriev I.V."/>
            <person name="Jeffries T.W."/>
        </authorList>
    </citation>
    <scope>NUCLEOTIDE SEQUENCE [LARGE SCALE GENOMIC DNA]</scope>
    <source>
        <strain evidence="13">ATCC 58044 / CBS 1984 / NCYC 433 / NRRL Y-366-8</strain>
    </source>
</reference>
<dbReference type="OrthoDB" id="508119at2759"/>
<dbReference type="GO" id="GO:0005351">
    <property type="term" value="F:carbohydrate:proton symporter activity"/>
    <property type="evidence" value="ECO:0007669"/>
    <property type="project" value="TreeGrafter"/>
</dbReference>
<feature type="transmembrane region" description="Helical" evidence="10">
    <location>
        <begin position="282"/>
        <end position="304"/>
    </location>
</feature>
<evidence type="ECO:0000256" key="7">
    <source>
        <dbReference type="ARBA" id="ARBA00023136"/>
    </source>
</evidence>
<keyword evidence="3 9" id="KW-0813">Transport</keyword>
<dbReference type="PROSITE" id="PS00217">
    <property type="entry name" value="SUGAR_TRANSPORT_2"/>
    <property type="match status" value="1"/>
</dbReference>
<dbReference type="InterPro" id="IPR020846">
    <property type="entry name" value="MFS_dom"/>
</dbReference>
<dbReference type="PANTHER" id="PTHR48022">
    <property type="entry name" value="PLASTIDIC GLUCOSE TRANSPORTER 4"/>
    <property type="match status" value="1"/>
</dbReference>
<dbReference type="RefSeq" id="XP_019040495.1">
    <property type="nucleotide sequence ID" value="XM_019183257.1"/>
</dbReference>
<keyword evidence="5" id="KW-0672">Quinate metabolism</keyword>
<feature type="transmembrane region" description="Helical" evidence="10">
    <location>
        <begin position="128"/>
        <end position="147"/>
    </location>
</feature>
<evidence type="ECO:0000256" key="5">
    <source>
        <dbReference type="ARBA" id="ARBA00022911"/>
    </source>
</evidence>
<dbReference type="Pfam" id="PF00083">
    <property type="entry name" value="Sugar_tr"/>
    <property type="match status" value="1"/>
</dbReference>
<comment type="subcellular location">
    <subcellularLocation>
        <location evidence="1">Membrane</location>
        <topology evidence="1">Multi-pass membrane protein</topology>
    </subcellularLocation>
</comment>
<feature type="transmembrane region" description="Helical" evidence="10">
    <location>
        <begin position="459"/>
        <end position="478"/>
    </location>
</feature>
<evidence type="ECO:0000256" key="9">
    <source>
        <dbReference type="RuleBase" id="RU003346"/>
    </source>
</evidence>
<dbReference type="STRING" id="683960.A0A1E3P7E3"/>
<dbReference type="Gene3D" id="1.20.1250.20">
    <property type="entry name" value="MFS general substrate transporter like domains"/>
    <property type="match status" value="1"/>
</dbReference>
<evidence type="ECO:0000256" key="6">
    <source>
        <dbReference type="ARBA" id="ARBA00022989"/>
    </source>
</evidence>
<dbReference type="InterPro" id="IPR005829">
    <property type="entry name" value="Sugar_transporter_CS"/>
</dbReference>
<feature type="domain" description="Major facilitator superfamily (MFS) profile" evidence="11">
    <location>
        <begin position="23"/>
        <end position="482"/>
    </location>
</feature>
<evidence type="ECO:0000256" key="4">
    <source>
        <dbReference type="ARBA" id="ARBA00022692"/>
    </source>
</evidence>
<evidence type="ECO:0000256" key="2">
    <source>
        <dbReference type="ARBA" id="ARBA00010992"/>
    </source>
</evidence>
<proteinExistence type="inferred from homology"/>
<dbReference type="InterPro" id="IPR050360">
    <property type="entry name" value="MFS_Sugar_Transporters"/>
</dbReference>
<feature type="transmembrane region" description="Helical" evidence="10">
    <location>
        <begin position="66"/>
        <end position="87"/>
    </location>
</feature>